<evidence type="ECO:0000313" key="1">
    <source>
        <dbReference type="EMBL" id="KAK0416808.1"/>
    </source>
</evidence>
<keyword evidence="2" id="KW-1185">Reference proteome</keyword>
<sequence>MENVPMPNGIGMAPGGFMTPGMNFEDSRFVALMNRANTFPLAHSPPRPAHGGLADGWTDWSSWSLCSPIAGGMPVRTRACLQNDVLRPPALQTVLGGGWAYSKKGLRCETIIRLPFAHLCLQKRRCGPSRSF</sequence>
<organism evidence="1 2">
    <name type="scientific">Steinernema hermaphroditum</name>
    <dbReference type="NCBI Taxonomy" id="289476"/>
    <lineage>
        <taxon>Eukaryota</taxon>
        <taxon>Metazoa</taxon>
        <taxon>Ecdysozoa</taxon>
        <taxon>Nematoda</taxon>
        <taxon>Chromadorea</taxon>
        <taxon>Rhabditida</taxon>
        <taxon>Tylenchina</taxon>
        <taxon>Panagrolaimomorpha</taxon>
        <taxon>Strongyloidoidea</taxon>
        <taxon>Steinernematidae</taxon>
        <taxon>Steinernema</taxon>
    </lineage>
</organism>
<evidence type="ECO:0000313" key="2">
    <source>
        <dbReference type="Proteomes" id="UP001175271"/>
    </source>
</evidence>
<gene>
    <name evidence="1" type="ORF">QR680_012697</name>
</gene>
<dbReference type="Gene3D" id="2.20.100.10">
    <property type="entry name" value="Thrombospondin type-1 (TSP1) repeat"/>
    <property type="match status" value="1"/>
</dbReference>
<protein>
    <submittedName>
        <fullName evidence="1">Uncharacterized protein</fullName>
    </submittedName>
</protein>
<dbReference type="AlphaFoldDB" id="A0AA39M0Y8"/>
<name>A0AA39M0Y8_9BILA</name>
<accession>A0AA39M0Y8</accession>
<dbReference type="InterPro" id="IPR036383">
    <property type="entry name" value="TSP1_rpt_sf"/>
</dbReference>
<comment type="caution">
    <text evidence="1">The sequence shown here is derived from an EMBL/GenBank/DDBJ whole genome shotgun (WGS) entry which is preliminary data.</text>
</comment>
<dbReference type="EMBL" id="JAUCMV010000002">
    <property type="protein sequence ID" value="KAK0416808.1"/>
    <property type="molecule type" value="Genomic_DNA"/>
</dbReference>
<reference evidence="1" key="1">
    <citation type="submission" date="2023-06" db="EMBL/GenBank/DDBJ databases">
        <title>Genomic analysis of the entomopathogenic nematode Steinernema hermaphroditum.</title>
        <authorList>
            <person name="Schwarz E.M."/>
            <person name="Heppert J.K."/>
            <person name="Baniya A."/>
            <person name="Schwartz H.T."/>
            <person name="Tan C.-H."/>
            <person name="Antoshechkin I."/>
            <person name="Sternberg P.W."/>
            <person name="Goodrich-Blair H."/>
            <person name="Dillman A.R."/>
        </authorList>
    </citation>
    <scope>NUCLEOTIDE SEQUENCE</scope>
    <source>
        <strain evidence="1">PS9179</strain>
        <tissue evidence="1">Whole animal</tissue>
    </source>
</reference>
<dbReference type="Proteomes" id="UP001175271">
    <property type="component" value="Unassembled WGS sequence"/>
</dbReference>
<dbReference type="SUPFAM" id="SSF82895">
    <property type="entry name" value="TSP-1 type 1 repeat"/>
    <property type="match status" value="1"/>
</dbReference>
<proteinExistence type="predicted"/>